<gene>
    <name evidence="2" type="primary">RvY_03558-1</name>
    <name evidence="2" type="synonym">RvY_03558.1</name>
    <name evidence="2" type="ORF">RvY_03558</name>
</gene>
<comment type="caution">
    <text evidence="2">The sequence shown here is derived from an EMBL/GenBank/DDBJ whole genome shotgun (WGS) entry which is preliminary data.</text>
</comment>
<sequence>MMMKSVLFALCALVVGSSCQSSPAPQFYPAGRQSDTSNASRVSQLDQDVRGAFNNRFNGQEPSGTAVVPAIPIQPGATIITPPQTRTIQVQHPATVTQVQPQQNGGLDLGAILSAKGFMQNIFSPQLLTPAEASAKLTPKLITPQIQQSIGMPVQQPGQLANGLDARQINSGLGGFPQQGMLPQQGMFPQQNAFGQQPLYGGQQGLFGQQPLLGGGFPLQSNSGLGGLSNLGYGQGLNPGFGTTGLGGNQFGTLG</sequence>
<protein>
    <submittedName>
        <fullName evidence="2">Uncharacterized protein</fullName>
    </submittedName>
</protein>
<name>A0A1D1UYM9_RAMVA</name>
<organism evidence="2 3">
    <name type="scientific">Ramazzottius varieornatus</name>
    <name type="common">Water bear</name>
    <name type="synonym">Tardigrade</name>
    <dbReference type="NCBI Taxonomy" id="947166"/>
    <lineage>
        <taxon>Eukaryota</taxon>
        <taxon>Metazoa</taxon>
        <taxon>Ecdysozoa</taxon>
        <taxon>Tardigrada</taxon>
        <taxon>Eutardigrada</taxon>
        <taxon>Parachela</taxon>
        <taxon>Hypsibioidea</taxon>
        <taxon>Ramazzottiidae</taxon>
        <taxon>Ramazzottius</taxon>
    </lineage>
</organism>
<evidence type="ECO:0000313" key="2">
    <source>
        <dbReference type="EMBL" id="GAU91268.1"/>
    </source>
</evidence>
<proteinExistence type="predicted"/>
<dbReference type="AlphaFoldDB" id="A0A1D1UYM9"/>
<keyword evidence="1" id="KW-0732">Signal</keyword>
<feature type="signal peptide" evidence="1">
    <location>
        <begin position="1"/>
        <end position="19"/>
    </location>
</feature>
<dbReference type="Proteomes" id="UP000186922">
    <property type="component" value="Unassembled WGS sequence"/>
</dbReference>
<evidence type="ECO:0000256" key="1">
    <source>
        <dbReference type="SAM" id="SignalP"/>
    </source>
</evidence>
<dbReference type="EMBL" id="BDGG01000002">
    <property type="protein sequence ID" value="GAU91268.1"/>
    <property type="molecule type" value="Genomic_DNA"/>
</dbReference>
<keyword evidence="3" id="KW-1185">Reference proteome</keyword>
<accession>A0A1D1UYM9</accession>
<dbReference type="PROSITE" id="PS51257">
    <property type="entry name" value="PROKAR_LIPOPROTEIN"/>
    <property type="match status" value="1"/>
</dbReference>
<feature type="chain" id="PRO_5008897806" evidence="1">
    <location>
        <begin position="20"/>
        <end position="255"/>
    </location>
</feature>
<reference evidence="2 3" key="1">
    <citation type="journal article" date="2016" name="Nat. Commun.">
        <title>Extremotolerant tardigrade genome and improved radiotolerance of human cultured cells by tardigrade-unique protein.</title>
        <authorList>
            <person name="Hashimoto T."/>
            <person name="Horikawa D.D."/>
            <person name="Saito Y."/>
            <person name="Kuwahara H."/>
            <person name="Kozuka-Hata H."/>
            <person name="Shin-I T."/>
            <person name="Minakuchi Y."/>
            <person name="Ohishi K."/>
            <person name="Motoyama A."/>
            <person name="Aizu T."/>
            <person name="Enomoto A."/>
            <person name="Kondo K."/>
            <person name="Tanaka S."/>
            <person name="Hara Y."/>
            <person name="Koshikawa S."/>
            <person name="Sagara H."/>
            <person name="Miura T."/>
            <person name="Yokobori S."/>
            <person name="Miyagawa K."/>
            <person name="Suzuki Y."/>
            <person name="Kubo T."/>
            <person name="Oyama M."/>
            <person name="Kohara Y."/>
            <person name="Fujiyama A."/>
            <person name="Arakawa K."/>
            <person name="Katayama T."/>
            <person name="Toyoda A."/>
            <person name="Kunieda T."/>
        </authorList>
    </citation>
    <scope>NUCLEOTIDE SEQUENCE [LARGE SCALE GENOMIC DNA]</scope>
    <source>
        <strain evidence="2 3">YOKOZUNA-1</strain>
    </source>
</reference>
<evidence type="ECO:0000313" key="3">
    <source>
        <dbReference type="Proteomes" id="UP000186922"/>
    </source>
</evidence>